<evidence type="ECO:0000313" key="3">
    <source>
        <dbReference type="Proteomes" id="UP000549616"/>
    </source>
</evidence>
<protein>
    <submittedName>
        <fullName evidence="2">Putative integral membrane protein</fullName>
    </submittedName>
</protein>
<comment type="caution">
    <text evidence="2">The sequence shown here is derived from an EMBL/GenBank/DDBJ whole genome shotgun (WGS) entry which is preliminary data.</text>
</comment>
<evidence type="ECO:0000313" key="2">
    <source>
        <dbReference type="EMBL" id="NYI92402.1"/>
    </source>
</evidence>
<proteinExistence type="predicted"/>
<gene>
    <name evidence="2" type="ORF">HNR02_005777</name>
</gene>
<keyword evidence="1" id="KW-1133">Transmembrane helix</keyword>
<keyword evidence="1" id="KW-0472">Membrane</keyword>
<dbReference type="RefSeq" id="WP_179776654.1">
    <property type="nucleotide sequence ID" value="NZ_JACCFK010000002.1"/>
</dbReference>
<evidence type="ECO:0000256" key="1">
    <source>
        <dbReference type="SAM" id="Phobius"/>
    </source>
</evidence>
<feature type="transmembrane region" description="Helical" evidence="1">
    <location>
        <begin position="59"/>
        <end position="78"/>
    </location>
</feature>
<sequence length="89" mass="9672">MAGAGFVFLAVIFFVSVAGALWPVRNPRTLAAVLLLHLAASITGFVLLAVERSATPRTVVLLVTFVPGFLIALFRLLLNTTEWGERFRS</sequence>
<reference evidence="2 3" key="1">
    <citation type="submission" date="2020-07" db="EMBL/GenBank/DDBJ databases">
        <title>Sequencing the genomes of 1000 actinobacteria strains.</title>
        <authorList>
            <person name="Klenk H.-P."/>
        </authorList>
    </citation>
    <scope>NUCLEOTIDE SEQUENCE [LARGE SCALE GENOMIC DNA]</scope>
    <source>
        <strain evidence="2 3">DSM 104006</strain>
    </source>
</reference>
<keyword evidence="1" id="KW-0812">Transmembrane</keyword>
<accession>A0A853BCC3</accession>
<feature type="transmembrane region" description="Helical" evidence="1">
    <location>
        <begin position="30"/>
        <end position="50"/>
    </location>
</feature>
<name>A0A853BCC3_9PSEU</name>
<keyword evidence="3" id="KW-1185">Reference proteome</keyword>
<organism evidence="2 3">
    <name type="scientific">Amycolatopsis endophytica</name>
    <dbReference type="NCBI Taxonomy" id="860233"/>
    <lineage>
        <taxon>Bacteria</taxon>
        <taxon>Bacillati</taxon>
        <taxon>Actinomycetota</taxon>
        <taxon>Actinomycetes</taxon>
        <taxon>Pseudonocardiales</taxon>
        <taxon>Pseudonocardiaceae</taxon>
        <taxon>Amycolatopsis</taxon>
    </lineage>
</organism>
<dbReference type="EMBL" id="JACCFK010000002">
    <property type="protein sequence ID" value="NYI92402.1"/>
    <property type="molecule type" value="Genomic_DNA"/>
</dbReference>
<dbReference type="AlphaFoldDB" id="A0A853BCC3"/>
<dbReference type="Proteomes" id="UP000549616">
    <property type="component" value="Unassembled WGS sequence"/>
</dbReference>